<comment type="similarity">
    <text evidence="1">Belongs to the peptidase S33 family.</text>
</comment>
<evidence type="ECO:0000256" key="1">
    <source>
        <dbReference type="ARBA" id="ARBA00010088"/>
    </source>
</evidence>
<dbReference type="OrthoDB" id="425534at2759"/>
<dbReference type="InterPro" id="IPR051601">
    <property type="entry name" value="Serine_prot/Carboxylest_S33"/>
</dbReference>
<protein>
    <submittedName>
        <fullName evidence="6">Uncharacterized protein</fullName>
    </submittedName>
</protein>
<feature type="chain" id="PRO_5002236913" evidence="3">
    <location>
        <begin position="21"/>
        <end position="535"/>
    </location>
</feature>
<evidence type="ECO:0000259" key="4">
    <source>
        <dbReference type="Pfam" id="PF00561"/>
    </source>
</evidence>
<dbReference type="Proteomes" id="UP000053599">
    <property type="component" value="Unassembled WGS sequence"/>
</dbReference>
<keyword evidence="3" id="KW-0732">Signal</keyword>
<dbReference type="HOGENOM" id="CLU_013364_3_1_1"/>
<gene>
    <name evidence="6" type="ORF">PV11_03631</name>
</gene>
<evidence type="ECO:0000256" key="2">
    <source>
        <dbReference type="ARBA" id="ARBA00022801"/>
    </source>
</evidence>
<dbReference type="InterPro" id="IPR029058">
    <property type="entry name" value="AB_hydrolase_fold"/>
</dbReference>
<name>A0A0D1YEV1_9EURO</name>
<dbReference type="Pfam" id="PF08386">
    <property type="entry name" value="Abhydrolase_4"/>
    <property type="match status" value="1"/>
</dbReference>
<proteinExistence type="inferred from homology"/>
<evidence type="ECO:0000313" key="7">
    <source>
        <dbReference type="Proteomes" id="UP000053599"/>
    </source>
</evidence>
<accession>A0A0D1YEV1</accession>
<evidence type="ECO:0000256" key="3">
    <source>
        <dbReference type="SAM" id="SignalP"/>
    </source>
</evidence>
<evidence type="ECO:0000313" key="6">
    <source>
        <dbReference type="EMBL" id="KIV81442.1"/>
    </source>
</evidence>
<dbReference type="EMBL" id="KN846952">
    <property type="protein sequence ID" value="KIV81442.1"/>
    <property type="molecule type" value="Genomic_DNA"/>
</dbReference>
<dbReference type="Gene3D" id="3.40.50.1820">
    <property type="entry name" value="alpha/beta hydrolase"/>
    <property type="match status" value="1"/>
</dbReference>
<dbReference type="Pfam" id="PF00561">
    <property type="entry name" value="Abhydrolase_1"/>
    <property type="match status" value="1"/>
</dbReference>
<feature type="domain" description="Peptidase S33 tripeptidyl aminopeptidase-like C-terminal" evidence="5">
    <location>
        <begin position="420"/>
        <end position="516"/>
    </location>
</feature>
<dbReference type="GO" id="GO:0016787">
    <property type="term" value="F:hydrolase activity"/>
    <property type="evidence" value="ECO:0007669"/>
    <property type="project" value="UniProtKB-KW"/>
</dbReference>
<evidence type="ECO:0000259" key="5">
    <source>
        <dbReference type="Pfam" id="PF08386"/>
    </source>
</evidence>
<dbReference type="AlphaFoldDB" id="A0A0D1YEV1"/>
<dbReference type="InterPro" id="IPR000073">
    <property type="entry name" value="AB_hydrolase_1"/>
</dbReference>
<feature type="domain" description="AB hydrolase-1" evidence="4">
    <location>
        <begin position="99"/>
        <end position="292"/>
    </location>
</feature>
<reference evidence="6 7" key="1">
    <citation type="submission" date="2015-01" db="EMBL/GenBank/DDBJ databases">
        <title>The Genome Sequence of Exophiala sideris CBS121828.</title>
        <authorList>
            <consortium name="The Broad Institute Genomics Platform"/>
            <person name="Cuomo C."/>
            <person name="de Hoog S."/>
            <person name="Gorbushina A."/>
            <person name="Stielow B."/>
            <person name="Teixiera M."/>
            <person name="Abouelleil A."/>
            <person name="Chapman S.B."/>
            <person name="Priest M."/>
            <person name="Young S.K."/>
            <person name="Wortman J."/>
            <person name="Nusbaum C."/>
            <person name="Birren B."/>
        </authorList>
    </citation>
    <scope>NUCLEOTIDE SEQUENCE [LARGE SCALE GENOMIC DNA]</scope>
    <source>
        <strain evidence="6 7">CBS 121828</strain>
    </source>
</reference>
<sequence length="535" mass="57627">MHLYRNALLLAVLGSSLVNALPRRNQQASDYPIQWASCNVTSNPGSQFNNTILQVAFNNTLLQCGTMQVPMDWSDPSGQKITLDITRFQTNSTSRKGSLLVNPGGPGGPAYDFCYALAAYPAGSISAISDNLVEHFDIICPEPRGVGVSSRVTCDSDLWQQTPSYFINDAASFQEVLDFNKKLGESCLYLTGPLLGFVDTTSAARDLDAIRIGLGEAKMNWLGYSYGTQLGAAYAELFPQNIRAMVLDGVLNHAESATESLVLSAWAMEDEVTRLLAWCNANSSCAFHNETQDAALAWDTMIANANNNPIPAPGCLATSNSSFAGTCKPNVTGYEIIFNLENNFHSPSQWPEYSQGIKEAMDGNATLLSSPIPSGSSNIDFPNLAIGCLDWQWNASTFEQHTTIQELGVAMFPHTLGSSMFLQFATTCVGWPFNVTNPQHWLNSTQMAKAPPILIAQSTNDPATPLPWAYGVAAQIPSHALVTRVGDGHTSYGTSLKMQAIMDAYLVNLTIPAPNTIVIDPMGNPGGSALTQMLG</sequence>
<dbReference type="STRING" id="1016849.A0A0D1YEV1"/>
<dbReference type="PANTHER" id="PTHR43248">
    <property type="entry name" value="2-SUCCINYL-6-HYDROXY-2,4-CYCLOHEXADIENE-1-CARBOXYLATE SYNTHASE"/>
    <property type="match status" value="1"/>
</dbReference>
<organism evidence="6 7">
    <name type="scientific">Exophiala sideris</name>
    <dbReference type="NCBI Taxonomy" id="1016849"/>
    <lineage>
        <taxon>Eukaryota</taxon>
        <taxon>Fungi</taxon>
        <taxon>Dikarya</taxon>
        <taxon>Ascomycota</taxon>
        <taxon>Pezizomycotina</taxon>
        <taxon>Eurotiomycetes</taxon>
        <taxon>Chaetothyriomycetidae</taxon>
        <taxon>Chaetothyriales</taxon>
        <taxon>Herpotrichiellaceae</taxon>
        <taxon>Exophiala</taxon>
    </lineage>
</organism>
<dbReference type="SUPFAM" id="SSF53474">
    <property type="entry name" value="alpha/beta-Hydrolases"/>
    <property type="match status" value="1"/>
</dbReference>
<dbReference type="InterPro" id="IPR013595">
    <property type="entry name" value="Pept_S33_TAP-like_C"/>
</dbReference>
<feature type="signal peptide" evidence="3">
    <location>
        <begin position="1"/>
        <end position="20"/>
    </location>
</feature>
<keyword evidence="2" id="KW-0378">Hydrolase</keyword>
<dbReference type="PANTHER" id="PTHR43248:SF30">
    <property type="entry name" value="AB HYDROLASE-1 DOMAIN-CONTAINING PROTEIN"/>
    <property type="match status" value="1"/>
</dbReference>